<sequence length="70" mass="8348">MDQVPDDDRQRVVQMFSLIFQAVEQVEPSLQVIIVEHADLNEQWYREAIVERWRGGMKLVPDDWPRVDQP</sequence>
<name>A0ABM9I348_9GAMM</name>
<evidence type="ECO:0000313" key="2">
    <source>
        <dbReference type="Proteomes" id="UP001162030"/>
    </source>
</evidence>
<dbReference type="InterPro" id="IPR022205">
    <property type="entry name" value="DUF3732"/>
</dbReference>
<reference evidence="1 2" key="1">
    <citation type="submission" date="2023-03" db="EMBL/GenBank/DDBJ databases">
        <authorList>
            <person name="Pearce D."/>
        </authorList>
    </citation>
    <scope>NUCLEOTIDE SEQUENCE [LARGE SCALE GENOMIC DNA]</scope>
    <source>
        <strain evidence="1">Msz</strain>
    </source>
</reference>
<dbReference type="EMBL" id="OX458333">
    <property type="protein sequence ID" value="CAI8860029.1"/>
    <property type="molecule type" value="Genomic_DNA"/>
</dbReference>
<dbReference type="Proteomes" id="UP001162030">
    <property type="component" value="Chromosome"/>
</dbReference>
<organism evidence="1 2">
    <name type="scientific">Methylocaldum szegediense</name>
    <dbReference type="NCBI Taxonomy" id="73780"/>
    <lineage>
        <taxon>Bacteria</taxon>
        <taxon>Pseudomonadati</taxon>
        <taxon>Pseudomonadota</taxon>
        <taxon>Gammaproteobacteria</taxon>
        <taxon>Methylococcales</taxon>
        <taxon>Methylococcaceae</taxon>
        <taxon>Methylocaldum</taxon>
    </lineage>
</organism>
<dbReference type="Pfam" id="PF12532">
    <property type="entry name" value="DUF3732"/>
    <property type="match status" value="1"/>
</dbReference>
<protein>
    <submittedName>
        <fullName evidence="1">Uncharacterized protein</fullName>
    </submittedName>
</protein>
<evidence type="ECO:0000313" key="1">
    <source>
        <dbReference type="EMBL" id="CAI8860029.1"/>
    </source>
</evidence>
<gene>
    <name evidence="1" type="ORF">MSZNOR_2674</name>
</gene>
<accession>A0ABM9I348</accession>
<keyword evidence="2" id="KW-1185">Reference proteome</keyword>
<proteinExistence type="predicted"/>